<organism evidence="1 2">
    <name type="scientific">Motiliproteus coralliicola</name>
    <dbReference type="NCBI Taxonomy" id="2283196"/>
    <lineage>
        <taxon>Bacteria</taxon>
        <taxon>Pseudomonadati</taxon>
        <taxon>Pseudomonadota</taxon>
        <taxon>Gammaproteobacteria</taxon>
        <taxon>Oceanospirillales</taxon>
        <taxon>Oceanospirillaceae</taxon>
        <taxon>Motiliproteus</taxon>
    </lineage>
</organism>
<comment type="caution">
    <text evidence="1">The sequence shown here is derived from an EMBL/GenBank/DDBJ whole genome shotgun (WGS) entry which is preliminary data.</text>
</comment>
<dbReference type="AlphaFoldDB" id="A0A369WU07"/>
<accession>A0A369WU07</accession>
<protein>
    <submittedName>
        <fullName evidence="1">Uncharacterized protein</fullName>
    </submittedName>
</protein>
<dbReference type="RefSeq" id="WP_114694743.1">
    <property type="nucleotide sequence ID" value="NZ_QQOH01000001.1"/>
</dbReference>
<evidence type="ECO:0000313" key="2">
    <source>
        <dbReference type="Proteomes" id="UP000253769"/>
    </source>
</evidence>
<sequence>MNFQLNNNLETTTPAGPFFVFCMLTHAEDEIRYDLGKYLKANGEYNTTLHTPFVRHKTELVDFRVWGHLEYRKPFAFKTYKEALKACEINQRHNGMGWTYLIIGPDDELHAELMAREFLLHEGEIK</sequence>
<gene>
    <name evidence="1" type="ORF">DV711_06215</name>
</gene>
<reference evidence="1 2" key="1">
    <citation type="submission" date="2018-07" db="EMBL/GenBank/DDBJ databases">
        <title>Motiliproteus coralliicola sp. nov., a bacterium isolated from Coral.</title>
        <authorList>
            <person name="Wang G."/>
        </authorList>
    </citation>
    <scope>NUCLEOTIDE SEQUENCE [LARGE SCALE GENOMIC DNA]</scope>
    <source>
        <strain evidence="1 2">C34</strain>
    </source>
</reference>
<dbReference type="OrthoDB" id="9803125at2"/>
<name>A0A369WU07_9GAMM</name>
<evidence type="ECO:0000313" key="1">
    <source>
        <dbReference type="EMBL" id="RDE25147.1"/>
    </source>
</evidence>
<dbReference type="Proteomes" id="UP000253769">
    <property type="component" value="Unassembled WGS sequence"/>
</dbReference>
<dbReference type="EMBL" id="QQOH01000001">
    <property type="protein sequence ID" value="RDE25147.1"/>
    <property type="molecule type" value="Genomic_DNA"/>
</dbReference>
<proteinExistence type="predicted"/>
<keyword evidence="2" id="KW-1185">Reference proteome</keyword>